<reference evidence="2" key="1">
    <citation type="submission" date="2013-09" db="EMBL/GenBank/DDBJ databases">
        <title>Corchorus olitorius genome sequencing.</title>
        <authorList>
            <person name="Alam M."/>
            <person name="Haque M.S."/>
            <person name="Islam M.S."/>
            <person name="Emdad E.M."/>
            <person name="Islam M.M."/>
            <person name="Ahmed B."/>
            <person name="Halim A."/>
            <person name="Hossen Q.M.M."/>
            <person name="Hossain M.Z."/>
            <person name="Ahmed R."/>
            <person name="Khan M.M."/>
            <person name="Islam R."/>
            <person name="Rashid M.M."/>
            <person name="Khan S.A."/>
            <person name="Rahman M.S."/>
            <person name="Alam M."/>
            <person name="Yahiya A.S."/>
            <person name="Khan M.S."/>
            <person name="Azam M.S."/>
            <person name="Haque T."/>
            <person name="Lashkar M.Z.H."/>
            <person name="Akhand A.I."/>
            <person name="Morshed G."/>
            <person name="Roy S."/>
            <person name="Uddin K.S."/>
            <person name="Rabeya T."/>
            <person name="Hossain A.S."/>
            <person name="Chowdhury A."/>
            <person name="Snigdha A.R."/>
            <person name="Mortoza M.S."/>
            <person name="Matin S.A."/>
            <person name="Hoque S.M.E."/>
            <person name="Islam M.K."/>
            <person name="Roy D.K."/>
            <person name="Haider R."/>
            <person name="Moosa M.M."/>
            <person name="Elias S.M."/>
            <person name="Hasan A.M."/>
            <person name="Jahan S."/>
            <person name="Shafiuddin M."/>
            <person name="Mahmood N."/>
            <person name="Shommy N.S."/>
        </authorList>
    </citation>
    <scope>NUCLEOTIDE SEQUENCE [LARGE SCALE GENOMIC DNA]</scope>
    <source>
        <strain evidence="2">cv. O-4</strain>
    </source>
</reference>
<organism evidence="1 2">
    <name type="scientific">Corchorus olitorius</name>
    <dbReference type="NCBI Taxonomy" id="93759"/>
    <lineage>
        <taxon>Eukaryota</taxon>
        <taxon>Viridiplantae</taxon>
        <taxon>Streptophyta</taxon>
        <taxon>Embryophyta</taxon>
        <taxon>Tracheophyta</taxon>
        <taxon>Spermatophyta</taxon>
        <taxon>Magnoliopsida</taxon>
        <taxon>eudicotyledons</taxon>
        <taxon>Gunneridae</taxon>
        <taxon>Pentapetalae</taxon>
        <taxon>rosids</taxon>
        <taxon>malvids</taxon>
        <taxon>Malvales</taxon>
        <taxon>Malvaceae</taxon>
        <taxon>Grewioideae</taxon>
        <taxon>Apeibeae</taxon>
        <taxon>Corchorus</taxon>
    </lineage>
</organism>
<gene>
    <name evidence="1" type="ORF">COLO4_05907</name>
</gene>
<proteinExistence type="predicted"/>
<evidence type="ECO:0000313" key="1">
    <source>
        <dbReference type="EMBL" id="OMP09003.1"/>
    </source>
</evidence>
<dbReference type="Proteomes" id="UP000187203">
    <property type="component" value="Unassembled WGS sequence"/>
</dbReference>
<keyword evidence="2" id="KW-1185">Reference proteome</keyword>
<evidence type="ECO:0000313" key="2">
    <source>
        <dbReference type="Proteomes" id="UP000187203"/>
    </source>
</evidence>
<accession>A0A1R3KPI7</accession>
<sequence>MGVRCFFSRGRTDCRVSWVCEEENLGSEECVGRIERWSRRECSILGKVLHEREWERERLWKEQEVVEEEIRIKGNSFSELATWASFMANFPLSITE</sequence>
<protein>
    <submittedName>
        <fullName evidence="1">Uncharacterized protein</fullName>
    </submittedName>
</protein>
<name>A0A1R3KPI7_9ROSI</name>
<comment type="caution">
    <text evidence="1">The sequence shown here is derived from an EMBL/GenBank/DDBJ whole genome shotgun (WGS) entry which is preliminary data.</text>
</comment>
<dbReference type="EMBL" id="AWUE01012510">
    <property type="protein sequence ID" value="OMP09003.1"/>
    <property type="molecule type" value="Genomic_DNA"/>
</dbReference>
<dbReference type="AlphaFoldDB" id="A0A1R3KPI7"/>